<feature type="binding site" evidence="15">
    <location>
        <position position="312"/>
    </location>
    <ligand>
        <name>Zn(2+)</name>
        <dbReference type="ChEBI" id="CHEBI:29105"/>
        <label>1</label>
    </ligand>
</feature>
<evidence type="ECO:0000256" key="3">
    <source>
        <dbReference type="ARBA" id="ARBA00022516"/>
    </source>
</evidence>
<reference evidence="19" key="1">
    <citation type="submission" date="2021-01" db="EMBL/GenBank/DDBJ databases">
        <authorList>
            <person name="Corre E."/>
            <person name="Pelletier E."/>
            <person name="Niang G."/>
            <person name="Scheremetjew M."/>
            <person name="Finn R."/>
            <person name="Kale V."/>
            <person name="Holt S."/>
            <person name="Cochrane G."/>
            <person name="Meng A."/>
            <person name="Brown T."/>
            <person name="Cohen L."/>
        </authorList>
    </citation>
    <scope>NUCLEOTIDE SEQUENCE</scope>
    <source>
        <strain evidence="19">CCMP 769</strain>
    </source>
</reference>
<feature type="domain" description="Cytochrome b5 heme-binding" evidence="18">
    <location>
        <begin position="7"/>
        <end position="91"/>
    </location>
</feature>
<dbReference type="PIRSF" id="PIRSF005149">
    <property type="entry name" value="IPC-B_HD"/>
    <property type="match status" value="1"/>
</dbReference>
<dbReference type="EMBL" id="HBHW01041523">
    <property type="protein sequence ID" value="CAE0063900.1"/>
    <property type="molecule type" value="Transcribed_RNA"/>
</dbReference>
<evidence type="ECO:0000256" key="17">
    <source>
        <dbReference type="SAM" id="Phobius"/>
    </source>
</evidence>
<dbReference type="GO" id="GO:0006633">
    <property type="term" value="P:fatty acid biosynthetic process"/>
    <property type="evidence" value="ECO:0007669"/>
    <property type="project" value="UniProtKB-KW"/>
</dbReference>
<feature type="transmembrane region" description="Helical" evidence="17">
    <location>
        <begin position="243"/>
        <end position="261"/>
    </location>
</feature>
<evidence type="ECO:0000256" key="9">
    <source>
        <dbReference type="ARBA" id="ARBA00022989"/>
    </source>
</evidence>
<dbReference type="Pfam" id="PF00173">
    <property type="entry name" value="Cyt-b5"/>
    <property type="match status" value="1"/>
</dbReference>
<comment type="similarity">
    <text evidence="2 14">Belongs to the sterol desaturase family. SCS7 subfamily.</text>
</comment>
<dbReference type="GO" id="GO:0080132">
    <property type="term" value="F:fatty acid 2-hydroxylase activity"/>
    <property type="evidence" value="ECO:0007669"/>
    <property type="project" value="InterPro"/>
</dbReference>
<feature type="binding site" evidence="15">
    <location>
        <position position="288"/>
    </location>
    <ligand>
        <name>Zn(2+)</name>
        <dbReference type="ChEBI" id="CHEBI:29105"/>
        <label>1</label>
    </ligand>
</feature>
<feature type="binding site" evidence="15">
    <location>
        <position position="292"/>
    </location>
    <ligand>
        <name>Zn(2+)</name>
        <dbReference type="ChEBI" id="CHEBI:29105"/>
        <label>1</label>
    </ligand>
</feature>
<proteinExistence type="inferred from homology"/>
<evidence type="ECO:0000256" key="4">
    <source>
        <dbReference type="ARBA" id="ARBA00022692"/>
    </source>
</evidence>
<dbReference type="InterPro" id="IPR001199">
    <property type="entry name" value="Cyt_B5-like_heme/steroid-bd"/>
</dbReference>
<keyword evidence="6 14" id="KW-0256">Endoplasmic reticulum</keyword>
<keyword evidence="13 14" id="KW-0275">Fatty acid biosynthesis</keyword>
<comment type="cofactor">
    <cofactor evidence="16">
        <name>Fe cation</name>
        <dbReference type="ChEBI" id="CHEBI:24875"/>
    </cofactor>
</comment>
<dbReference type="PROSITE" id="PS50255">
    <property type="entry name" value="CYTOCHROME_B5_2"/>
    <property type="match status" value="1"/>
</dbReference>
<dbReference type="PANTHER" id="PTHR12863">
    <property type="entry name" value="FATTY ACID HYDROXYLASE"/>
    <property type="match status" value="1"/>
</dbReference>
<dbReference type="SMART" id="SM01117">
    <property type="entry name" value="Cyt-b5"/>
    <property type="match status" value="1"/>
</dbReference>
<feature type="binding site" evidence="15">
    <location>
        <position position="234"/>
    </location>
    <ligand>
        <name>Zn(2+)</name>
        <dbReference type="ChEBI" id="CHEBI:29105"/>
        <label>1</label>
    </ligand>
</feature>
<feature type="binding site" evidence="15">
    <location>
        <position position="233"/>
    </location>
    <ligand>
        <name>Zn(2+)</name>
        <dbReference type="ChEBI" id="CHEBI:29105"/>
        <label>1</label>
    </ligand>
</feature>
<feature type="transmembrane region" description="Helical" evidence="17">
    <location>
        <begin position="187"/>
        <end position="204"/>
    </location>
</feature>
<protein>
    <recommendedName>
        <fullName evidence="14">Fatty acid 2-hydroxylase</fullName>
        <ecNumber evidence="14">1.-.-.-</ecNumber>
    </recommendedName>
</protein>
<feature type="transmembrane region" description="Helical" evidence="17">
    <location>
        <begin position="267"/>
        <end position="284"/>
    </location>
</feature>
<keyword evidence="14 16" id="KW-0408">Iron</keyword>
<name>A0A7S3A9K0_9RHOD</name>
<dbReference type="EMBL" id="HBHW01041526">
    <property type="protein sequence ID" value="CAE0063903.1"/>
    <property type="molecule type" value="Transcribed_RNA"/>
</dbReference>
<evidence type="ECO:0000256" key="12">
    <source>
        <dbReference type="ARBA" id="ARBA00023136"/>
    </source>
</evidence>
<feature type="binding site" evidence="15">
    <location>
        <position position="311"/>
    </location>
    <ligand>
        <name>Zn(2+)</name>
        <dbReference type="ChEBI" id="CHEBI:29105"/>
        <label>1</label>
    </ligand>
</feature>
<evidence type="ECO:0000313" key="19">
    <source>
        <dbReference type="EMBL" id="CAE0063900.1"/>
    </source>
</evidence>
<dbReference type="GO" id="GO:0005789">
    <property type="term" value="C:endoplasmic reticulum membrane"/>
    <property type="evidence" value="ECO:0007669"/>
    <property type="project" value="UniProtKB-SubCell"/>
</dbReference>
<feature type="binding site" evidence="15">
    <location>
        <position position="308"/>
    </location>
    <ligand>
        <name>Zn(2+)</name>
        <dbReference type="ChEBI" id="CHEBI:29105"/>
        <label>1</label>
    </ligand>
</feature>
<evidence type="ECO:0000313" key="20">
    <source>
        <dbReference type="EMBL" id="CAE0063903.1"/>
    </source>
</evidence>
<dbReference type="SUPFAM" id="SSF55856">
    <property type="entry name" value="Cytochrome b5-like heme/steroid binding domain"/>
    <property type="match status" value="1"/>
</dbReference>
<evidence type="ECO:0000256" key="1">
    <source>
        <dbReference type="ARBA" id="ARBA00004477"/>
    </source>
</evidence>
<feature type="binding site" evidence="15">
    <location>
        <position position="209"/>
    </location>
    <ligand>
        <name>Zn(2+)</name>
        <dbReference type="ChEBI" id="CHEBI:29105"/>
        <label>1</label>
    </ligand>
</feature>
<dbReference type="InterPro" id="IPR036400">
    <property type="entry name" value="Cyt_B5-like_heme/steroid_sf"/>
</dbReference>
<evidence type="ECO:0000256" key="5">
    <source>
        <dbReference type="ARBA" id="ARBA00022723"/>
    </source>
</evidence>
<feature type="transmembrane region" description="Helical" evidence="17">
    <location>
        <begin position="161"/>
        <end position="180"/>
    </location>
</feature>
<evidence type="ECO:0000256" key="8">
    <source>
        <dbReference type="ARBA" id="ARBA00022833"/>
    </source>
</evidence>
<evidence type="ECO:0000259" key="18">
    <source>
        <dbReference type="PROSITE" id="PS50255"/>
    </source>
</evidence>
<dbReference type="EC" id="1.-.-.-" evidence="14"/>
<dbReference type="Gene3D" id="3.10.120.10">
    <property type="entry name" value="Cytochrome b5-like heme/steroid binding domain"/>
    <property type="match status" value="1"/>
</dbReference>
<keyword evidence="4 17" id="KW-0812">Transmembrane</keyword>
<gene>
    <name evidence="19" type="ORF">RMAR00112_LOCUS31972</name>
    <name evidence="20" type="ORF">RMAR00112_LOCUS31975</name>
</gene>
<evidence type="ECO:0000256" key="10">
    <source>
        <dbReference type="ARBA" id="ARBA00023002"/>
    </source>
</evidence>
<comment type="function">
    <text evidence="14">Catalyzes stereospecific hydroxylation of free fatty acids at the C-2 position to produce (R)-2-hydroxy fatty acids, which are building blocks of sphingolipids and glycosphingolipids common in neural tissue and epidermis. Plays an essential role in the synthesis of galactosphingolipids of the myelin sheath. Responsible for the synthesis of sphingolipids and glycosphingolipids involved in the formation of epidermal lamellar bodies critical for skin permeability barrier. Participates in the synthesis of glycosphingolipids and a fraction of type II wax diesters in sebaceous gland, specifically regulating hair follicle homeostasis. Involved in the synthesis of sphingolipids of plasma membrane rafts, controlling lipid raft mobility and trafficking of raft-associated proteins.</text>
</comment>
<keyword evidence="5 14" id="KW-0479">Metal-binding</keyword>
<evidence type="ECO:0000256" key="11">
    <source>
        <dbReference type="ARBA" id="ARBA00023098"/>
    </source>
</evidence>
<feature type="binding site" evidence="15">
    <location>
        <position position="214"/>
    </location>
    <ligand>
        <name>Zn(2+)</name>
        <dbReference type="ChEBI" id="CHEBI:29105"/>
        <label>1</label>
    </ligand>
</feature>
<keyword evidence="9 17" id="KW-1133">Transmembrane helix</keyword>
<sequence>MADTGEEYVLTKKTVAFHNDDRSAWVIVDGEVYDVTLFMEQHPGGAEVLKEHLGKDVSDLMRGMVDGTEGGHGHSAYAYKLLSKYHVGSIAGVDKYGNEILDGNIDPVTGEQIMDWGKPILPQVGRLGDKYCTWIHSFPTADHTVKMFQNDTLENLTKCPWYIPLLFWIPIIVGCLGFYFKTQTVDPLLFLELAFGGHIFWLLFEYSLHRFIFHMKTTGFVMNIIHFLIHGHHHITPMDANRAVFPPVPALIVGGPIWALMHKTLGVRIAYPILLGFVIGYLVYDMTHYYIHFGDCDNSFLKNQKSRHIHHHYLQPNINFGISNPLFDVVFRTLARKE</sequence>
<evidence type="ECO:0000256" key="2">
    <source>
        <dbReference type="ARBA" id="ARBA00005747"/>
    </source>
</evidence>
<evidence type="ECO:0000256" key="14">
    <source>
        <dbReference type="PIRNR" id="PIRNR005149"/>
    </source>
</evidence>
<keyword evidence="11 14" id="KW-0443">Lipid metabolism</keyword>
<comment type="cofactor">
    <cofactor evidence="14 15">
        <name>Zn(2+)</name>
        <dbReference type="ChEBI" id="CHEBI:29105"/>
    </cofactor>
    <text evidence="14 15">Binds 2 Zn(2+) ions per subunit that likely form a catalytic dimetal center.</text>
</comment>
<evidence type="ECO:0000256" key="13">
    <source>
        <dbReference type="ARBA" id="ARBA00023160"/>
    </source>
</evidence>
<keyword evidence="10 14" id="KW-0560">Oxidoreductase</keyword>
<dbReference type="InterPro" id="IPR006694">
    <property type="entry name" value="Fatty_acid_hydroxylase"/>
</dbReference>
<keyword evidence="16" id="KW-0349">Heme</keyword>
<comment type="subcellular location">
    <subcellularLocation>
        <location evidence="1">Endoplasmic reticulum membrane</location>
        <topology evidence="1">Multi-pass membrane protein</topology>
    </subcellularLocation>
</comment>
<evidence type="ECO:0000256" key="6">
    <source>
        <dbReference type="ARBA" id="ARBA00022824"/>
    </source>
</evidence>
<accession>A0A7S3A9K0</accession>
<dbReference type="InterPro" id="IPR014430">
    <property type="entry name" value="Scs7"/>
</dbReference>
<keyword evidence="8 15" id="KW-0862">Zinc</keyword>
<keyword evidence="7 14" id="KW-0276">Fatty acid metabolism</keyword>
<feature type="transmembrane region" description="Helical" evidence="17">
    <location>
        <begin position="210"/>
        <end position="231"/>
    </location>
</feature>
<evidence type="ECO:0000256" key="7">
    <source>
        <dbReference type="ARBA" id="ARBA00022832"/>
    </source>
</evidence>
<dbReference type="Pfam" id="PF04116">
    <property type="entry name" value="FA_hydroxylase"/>
    <property type="match status" value="1"/>
</dbReference>
<keyword evidence="12 14" id="KW-0472">Membrane</keyword>
<evidence type="ECO:0000256" key="15">
    <source>
        <dbReference type="PIRSR" id="PIRSR005149-1"/>
    </source>
</evidence>
<evidence type="ECO:0000256" key="16">
    <source>
        <dbReference type="PIRSR" id="PIRSR005149-50"/>
    </source>
</evidence>
<organism evidence="19">
    <name type="scientific">Rhodosorus marinus</name>
    <dbReference type="NCBI Taxonomy" id="101924"/>
    <lineage>
        <taxon>Eukaryota</taxon>
        <taxon>Rhodophyta</taxon>
        <taxon>Stylonematophyceae</taxon>
        <taxon>Stylonematales</taxon>
        <taxon>Stylonemataceae</taxon>
        <taxon>Rhodosorus</taxon>
    </lineage>
</organism>
<feature type="binding site" description="axial binding residue" evidence="16">
    <location>
        <position position="42"/>
    </location>
    <ligand>
        <name>heme</name>
        <dbReference type="ChEBI" id="CHEBI:30413"/>
    </ligand>
    <ligandPart>
        <name>Fe</name>
        <dbReference type="ChEBI" id="CHEBI:18248"/>
    </ligandPart>
</feature>
<dbReference type="GO" id="GO:0005506">
    <property type="term" value="F:iron ion binding"/>
    <property type="evidence" value="ECO:0007669"/>
    <property type="project" value="UniProtKB-UniRule"/>
</dbReference>
<dbReference type="PANTHER" id="PTHR12863:SF1">
    <property type="entry name" value="FATTY ACID 2-HYDROXYLASE"/>
    <property type="match status" value="1"/>
</dbReference>
<feature type="binding site" description="axial binding residue" evidence="16">
    <location>
        <position position="74"/>
    </location>
    <ligand>
        <name>heme</name>
        <dbReference type="ChEBI" id="CHEBI:30413"/>
    </ligand>
    <ligandPart>
        <name>Fe</name>
        <dbReference type="ChEBI" id="CHEBI:18248"/>
    </ligandPart>
</feature>
<dbReference type="AlphaFoldDB" id="A0A7S3A9K0"/>
<feature type="binding site" evidence="15">
    <location>
        <position position="230"/>
    </location>
    <ligand>
        <name>Zn(2+)</name>
        <dbReference type="ChEBI" id="CHEBI:29105"/>
        <label>1</label>
    </ligand>
</feature>
<keyword evidence="3 14" id="KW-0444">Lipid biosynthesis</keyword>